<evidence type="ECO:0000313" key="2">
    <source>
        <dbReference type="Proteomes" id="UP000308600"/>
    </source>
</evidence>
<accession>A0ACD3AEN8</accession>
<dbReference type="EMBL" id="ML208484">
    <property type="protein sequence ID" value="TFK64217.1"/>
    <property type="molecule type" value="Genomic_DNA"/>
</dbReference>
<evidence type="ECO:0000313" key="1">
    <source>
        <dbReference type="EMBL" id="TFK64217.1"/>
    </source>
</evidence>
<reference evidence="1 2" key="1">
    <citation type="journal article" date="2019" name="Nat. Ecol. Evol.">
        <title>Megaphylogeny resolves global patterns of mushroom evolution.</title>
        <authorList>
            <person name="Varga T."/>
            <person name="Krizsan K."/>
            <person name="Foldi C."/>
            <person name="Dima B."/>
            <person name="Sanchez-Garcia M."/>
            <person name="Sanchez-Ramirez S."/>
            <person name="Szollosi G.J."/>
            <person name="Szarkandi J.G."/>
            <person name="Papp V."/>
            <person name="Albert L."/>
            <person name="Andreopoulos W."/>
            <person name="Angelini C."/>
            <person name="Antonin V."/>
            <person name="Barry K.W."/>
            <person name="Bougher N.L."/>
            <person name="Buchanan P."/>
            <person name="Buyck B."/>
            <person name="Bense V."/>
            <person name="Catcheside P."/>
            <person name="Chovatia M."/>
            <person name="Cooper J."/>
            <person name="Damon W."/>
            <person name="Desjardin D."/>
            <person name="Finy P."/>
            <person name="Geml J."/>
            <person name="Haridas S."/>
            <person name="Hughes K."/>
            <person name="Justo A."/>
            <person name="Karasinski D."/>
            <person name="Kautmanova I."/>
            <person name="Kiss B."/>
            <person name="Kocsube S."/>
            <person name="Kotiranta H."/>
            <person name="LaButti K.M."/>
            <person name="Lechner B.E."/>
            <person name="Liimatainen K."/>
            <person name="Lipzen A."/>
            <person name="Lukacs Z."/>
            <person name="Mihaltcheva S."/>
            <person name="Morgado L.N."/>
            <person name="Niskanen T."/>
            <person name="Noordeloos M.E."/>
            <person name="Ohm R.A."/>
            <person name="Ortiz-Santana B."/>
            <person name="Ovrebo C."/>
            <person name="Racz N."/>
            <person name="Riley R."/>
            <person name="Savchenko A."/>
            <person name="Shiryaev A."/>
            <person name="Soop K."/>
            <person name="Spirin V."/>
            <person name="Szebenyi C."/>
            <person name="Tomsovsky M."/>
            <person name="Tulloss R.E."/>
            <person name="Uehling J."/>
            <person name="Grigoriev I.V."/>
            <person name="Vagvolgyi C."/>
            <person name="Papp T."/>
            <person name="Martin F.M."/>
            <person name="Miettinen O."/>
            <person name="Hibbett D.S."/>
            <person name="Nagy L.G."/>
        </authorList>
    </citation>
    <scope>NUCLEOTIDE SEQUENCE [LARGE SCALE GENOMIC DNA]</scope>
    <source>
        <strain evidence="1 2">NL-1719</strain>
    </source>
</reference>
<gene>
    <name evidence="1" type="ORF">BDN72DRAFT_872119</name>
</gene>
<name>A0ACD3AEN8_9AGAR</name>
<protein>
    <submittedName>
        <fullName evidence="1">Fungal hydrophobin</fullName>
    </submittedName>
</protein>
<organism evidence="1 2">
    <name type="scientific">Pluteus cervinus</name>
    <dbReference type="NCBI Taxonomy" id="181527"/>
    <lineage>
        <taxon>Eukaryota</taxon>
        <taxon>Fungi</taxon>
        <taxon>Dikarya</taxon>
        <taxon>Basidiomycota</taxon>
        <taxon>Agaricomycotina</taxon>
        <taxon>Agaricomycetes</taxon>
        <taxon>Agaricomycetidae</taxon>
        <taxon>Agaricales</taxon>
        <taxon>Pluteineae</taxon>
        <taxon>Pluteaceae</taxon>
        <taxon>Pluteus</taxon>
    </lineage>
</organism>
<sequence>MYSRSLSTFFFTVLALISVVSATYTTTVTVTTQPSPTPVPVSQCNTGSIQCCNSVQSSTNGVVGLLLGLLGIFLGDVDVPIGLTCSPLSIIGLEGNSCSQQPVCCENNNFSGVVAIGCTPININL</sequence>
<keyword evidence="2" id="KW-1185">Reference proteome</keyword>
<dbReference type="Proteomes" id="UP000308600">
    <property type="component" value="Unassembled WGS sequence"/>
</dbReference>
<proteinExistence type="predicted"/>